<keyword evidence="9" id="KW-1185">Reference proteome</keyword>
<name>A0A917JMX7_9GAMM</name>
<evidence type="ECO:0000256" key="5">
    <source>
        <dbReference type="ARBA" id="ARBA00023136"/>
    </source>
</evidence>
<dbReference type="Pfam" id="PF03553">
    <property type="entry name" value="Na_H_antiporter"/>
    <property type="match status" value="1"/>
</dbReference>
<gene>
    <name evidence="8" type="ORF">GCM10009332_09850</name>
</gene>
<keyword evidence="3 6" id="KW-0812">Transmembrane</keyword>
<organism evidence="8 9">
    <name type="scientific">Shewanella gelidii</name>
    <dbReference type="NCBI Taxonomy" id="1642821"/>
    <lineage>
        <taxon>Bacteria</taxon>
        <taxon>Pseudomonadati</taxon>
        <taxon>Pseudomonadota</taxon>
        <taxon>Gammaproteobacteria</taxon>
        <taxon>Alteromonadales</taxon>
        <taxon>Shewanellaceae</taxon>
        <taxon>Shewanella</taxon>
    </lineage>
</organism>
<feature type="transmembrane region" description="Helical" evidence="6">
    <location>
        <begin position="336"/>
        <end position="355"/>
    </location>
</feature>
<evidence type="ECO:0000256" key="3">
    <source>
        <dbReference type="ARBA" id="ARBA00022692"/>
    </source>
</evidence>
<feature type="transmembrane region" description="Helical" evidence="6">
    <location>
        <begin position="26"/>
        <end position="48"/>
    </location>
</feature>
<feature type="domain" description="Na+/H+ antiporter NhaC-like C-terminal" evidence="7">
    <location>
        <begin position="188"/>
        <end position="514"/>
    </location>
</feature>
<feature type="transmembrane region" description="Helical" evidence="6">
    <location>
        <begin position="491"/>
        <end position="512"/>
    </location>
</feature>
<sequence>MVSLQKPPIQLYSIRNKDEDNNNMTVLSYADSALSVLPPVIAIALAVVTRRVLISLGLGIIVGTLLLSNFSVVDGGVFLLTSITGLFWDDGAANTWNLYILGFLILLGMITALITVSGSARAFADWAQQHIRNRRDAKLLTMFLGCVVFIDDYFNSLVVGSVAKPVTDKYQISRAKLAYLLDSTAAPVCVISPVSSWGAYIIALIGGILTAHGFADEGHLGIFLQMVPMNFYAIFALMLLLCVSFMGLDVGAMRTQEKKAAMGELYDPEKGLPPGANSDLPEADTGKILGLFVPITTLVFATFFFMLNSGAAALAAEGLDFSVIGAFEKTDVSSSLFFGAIVGLAVTIILVAIQGVEKSLVMTGLLQGGRSMLPAIYILLFAWTIAGIIGQLETGKFMASLATGNIPFALLPAVIFILAGLTAFATGTSWGTFGIMLPIAADMAMGSNSEMMLPMLAAVLAGAVFGDHCSPISDTTILSSTGASCHHIDHVVTQLPYALIVALISLVGYIVLGFTESIYIGMLASCIVFVASVFALKFKVARYAQ</sequence>
<evidence type="ECO:0000313" key="9">
    <source>
        <dbReference type="Proteomes" id="UP000613743"/>
    </source>
</evidence>
<feature type="transmembrane region" description="Helical" evidence="6">
    <location>
        <begin position="96"/>
        <end position="116"/>
    </location>
</feature>
<evidence type="ECO:0000256" key="4">
    <source>
        <dbReference type="ARBA" id="ARBA00022989"/>
    </source>
</evidence>
<feature type="transmembrane region" description="Helical" evidence="6">
    <location>
        <begin position="406"/>
        <end position="431"/>
    </location>
</feature>
<accession>A0A917JMX7</accession>
<feature type="transmembrane region" description="Helical" evidence="6">
    <location>
        <begin position="518"/>
        <end position="536"/>
    </location>
</feature>
<feature type="transmembrane region" description="Helical" evidence="6">
    <location>
        <begin position="60"/>
        <end position="84"/>
    </location>
</feature>
<feature type="transmembrane region" description="Helical" evidence="6">
    <location>
        <begin position="288"/>
        <end position="315"/>
    </location>
</feature>
<protein>
    <submittedName>
        <fullName evidence="8">Na+/H+ antiporter</fullName>
    </submittedName>
</protein>
<feature type="transmembrane region" description="Helical" evidence="6">
    <location>
        <begin position="227"/>
        <end position="248"/>
    </location>
</feature>
<dbReference type="PANTHER" id="PTHR43478:SF1">
    <property type="entry name" value="NA+_H+ ANTIPORTER NHAC-LIKE C-TERMINAL DOMAIN-CONTAINING PROTEIN"/>
    <property type="match status" value="1"/>
</dbReference>
<evidence type="ECO:0000256" key="1">
    <source>
        <dbReference type="ARBA" id="ARBA00004651"/>
    </source>
</evidence>
<dbReference type="PANTHER" id="PTHR43478">
    <property type="entry name" value="NA+/H+ ANTIPORTER-RELATED"/>
    <property type="match status" value="1"/>
</dbReference>
<keyword evidence="2" id="KW-1003">Cell membrane</keyword>
<comment type="subcellular location">
    <subcellularLocation>
        <location evidence="1">Cell membrane</location>
        <topology evidence="1">Multi-pass membrane protein</topology>
    </subcellularLocation>
</comment>
<feature type="transmembrane region" description="Helical" evidence="6">
    <location>
        <begin position="137"/>
        <end position="154"/>
    </location>
</feature>
<proteinExistence type="predicted"/>
<feature type="transmembrane region" description="Helical" evidence="6">
    <location>
        <begin position="375"/>
        <end position="394"/>
    </location>
</feature>
<keyword evidence="5 6" id="KW-0472">Membrane</keyword>
<evidence type="ECO:0000313" key="8">
    <source>
        <dbReference type="EMBL" id="GGI74366.1"/>
    </source>
</evidence>
<reference evidence="8" key="2">
    <citation type="submission" date="2020-09" db="EMBL/GenBank/DDBJ databases">
        <authorList>
            <person name="Sun Q."/>
            <person name="Ohkuma M."/>
        </authorList>
    </citation>
    <scope>NUCLEOTIDE SEQUENCE</scope>
    <source>
        <strain evidence="8">JCM 30804</strain>
    </source>
</reference>
<keyword evidence="4 6" id="KW-1133">Transmembrane helix</keyword>
<dbReference type="Proteomes" id="UP000613743">
    <property type="component" value="Unassembled WGS sequence"/>
</dbReference>
<comment type="caution">
    <text evidence="8">The sequence shown here is derived from an EMBL/GenBank/DDBJ whole genome shotgun (WGS) entry which is preliminary data.</text>
</comment>
<dbReference type="AlphaFoldDB" id="A0A917JMX7"/>
<feature type="transmembrane region" description="Helical" evidence="6">
    <location>
        <begin position="197"/>
        <end position="215"/>
    </location>
</feature>
<evidence type="ECO:0000256" key="6">
    <source>
        <dbReference type="SAM" id="Phobius"/>
    </source>
</evidence>
<feature type="transmembrane region" description="Helical" evidence="6">
    <location>
        <begin position="451"/>
        <end position="470"/>
    </location>
</feature>
<reference evidence="8" key="1">
    <citation type="journal article" date="2014" name="Int. J. Syst. Evol. Microbiol.">
        <title>Complete genome sequence of Corynebacterium casei LMG S-19264T (=DSM 44701T), isolated from a smear-ripened cheese.</title>
        <authorList>
            <consortium name="US DOE Joint Genome Institute (JGI-PGF)"/>
            <person name="Walter F."/>
            <person name="Albersmeier A."/>
            <person name="Kalinowski J."/>
            <person name="Ruckert C."/>
        </authorList>
    </citation>
    <scope>NUCLEOTIDE SEQUENCE</scope>
    <source>
        <strain evidence="8">JCM 30804</strain>
    </source>
</reference>
<dbReference type="GO" id="GO:0005886">
    <property type="term" value="C:plasma membrane"/>
    <property type="evidence" value="ECO:0007669"/>
    <property type="project" value="UniProtKB-SubCell"/>
</dbReference>
<dbReference type="InterPro" id="IPR018461">
    <property type="entry name" value="Na/H_Antiport_NhaC-like_C"/>
</dbReference>
<dbReference type="EMBL" id="BMPZ01000002">
    <property type="protein sequence ID" value="GGI74366.1"/>
    <property type="molecule type" value="Genomic_DNA"/>
</dbReference>
<evidence type="ECO:0000259" key="7">
    <source>
        <dbReference type="Pfam" id="PF03553"/>
    </source>
</evidence>
<evidence type="ECO:0000256" key="2">
    <source>
        <dbReference type="ARBA" id="ARBA00022475"/>
    </source>
</evidence>